<evidence type="ECO:0000256" key="3">
    <source>
        <dbReference type="ARBA" id="ARBA00023163"/>
    </source>
</evidence>
<keyword evidence="7" id="KW-1185">Reference proteome</keyword>
<dbReference type="InterPro" id="IPR049445">
    <property type="entry name" value="TetR_SbtR-like_C"/>
</dbReference>
<evidence type="ECO:0000256" key="1">
    <source>
        <dbReference type="ARBA" id="ARBA00023015"/>
    </source>
</evidence>
<keyword evidence="1" id="KW-0805">Transcription regulation</keyword>
<dbReference type="PANTHER" id="PTHR30055:SF234">
    <property type="entry name" value="HTH-TYPE TRANSCRIPTIONAL REGULATOR BETI"/>
    <property type="match status" value="1"/>
</dbReference>
<evidence type="ECO:0000313" key="6">
    <source>
        <dbReference type="EMBL" id="OLF18857.1"/>
    </source>
</evidence>
<gene>
    <name evidence="6" type="ORF">BU204_04750</name>
</gene>
<comment type="caution">
    <text evidence="6">The sequence shown here is derived from an EMBL/GenBank/DDBJ whole genome shotgun (WGS) entry which is preliminary data.</text>
</comment>
<dbReference type="Proteomes" id="UP000185596">
    <property type="component" value="Unassembled WGS sequence"/>
</dbReference>
<dbReference type="AlphaFoldDB" id="A0A1Q8CWW0"/>
<dbReference type="SUPFAM" id="SSF48498">
    <property type="entry name" value="Tetracyclin repressor-like, C-terminal domain"/>
    <property type="match status" value="1"/>
</dbReference>
<accession>A0A1Q8CWW0</accession>
<evidence type="ECO:0000313" key="7">
    <source>
        <dbReference type="Proteomes" id="UP000185596"/>
    </source>
</evidence>
<dbReference type="EMBL" id="MSIE01000005">
    <property type="protein sequence ID" value="OLF18857.1"/>
    <property type="molecule type" value="Genomic_DNA"/>
</dbReference>
<dbReference type="Gene3D" id="1.10.357.10">
    <property type="entry name" value="Tetracycline Repressor, domain 2"/>
    <property type="match status" value="1"/>
</dbReference>
<reference evidence="6 7" key="1">
    <citation type="submission" date="2016-12" db="EMBL/GenBank/DDBJ databases">
        <title>The draft genome sequence of Actinophytocola sp. 11-183.</title>
        <authorList>
            <person name="Wang W."/>
            <person name="Yuan L."/>
        </authorList>
    </citation>
    <scope>NUCLEOTIDE SEQUENCE [LARGE SCALE GENOMIC DNA]</scope>
    <source>
        <strain evidence="6 7">11-183</strain>
    </source>
</reference>
<feature type="domain" description="HTH tetR-type" evidence="5">
    <location>
        <begin position="6"/>
        <end position="65"/>
    </location>
</feature>
<dbReference type="PROSITE" id="PS50977">
    <property type="entry name" value="HTH_TETR_2"/>
    <property type="match status" value="1"/>
</dbReference>
<dbReference type="GO" id="GO:0000976">
    <property type="term" value="F:transcription cis-regulatory region binding"/>
    <property type="evidence" value="ECO:0007669"/>
    <property type="project" value="TreeGrafter"/>
</dbReference>
<proteinExistence type="predicted"/>
<dbReference type="InterPro" id="IPR009057">
    <property type="entry name" value="Homeodomain-like_sf"/>
</dbReference>
<organism evidence="6 7">
    <name type="scientific">Actinophytocola xanthii</name>
    <dbReference type="NCBI Taxonomy" id="1912961"/>
    <lineage>
        <taxon>Bacteria</taxon>
        <taxon>Bacillati</taxon>
        <taxon>Actinomycetota</taxon>
        <taxon>Actinomycetes</taxon>
        <taxon>Pseudonocardiales</taxon>
        <taxon>Pseudonocardiaceae</taxon>
    </lineage>
</organism>
<name>A0A1Q8CWW0_9PSEU</name>
<protein>
    <submittedName>
        <fullName evidence="6">TetR family transcriptional regulator</fullName>
    </submittedName>
</protein>
<evidence type="ECO:0000256" key="2">
    <source>
        <dbReference type="ARBA" id="ARBA00023125"/>
    </source>
</evidence>
<evidence type="ECO:0000259" key="5">
    <source>
        <dbReference type="PROSITE" id="PS50977"/>
    </source>
</evidence>
<feature type="DNA-binding region" description="H-T-H motif" evidence="4">
    <location>
        <begin position="28"/>
        <end position="47"/>
    </location>
</feature>
<dbReference type="PANTHER" id="PTHR30055">
    <property type="entry name" value="HTH-TYPE TRANSCRIPTIONAL REGULATOR RUTR"/>
    <property type="match status" value="1"/>
</dbReference>
<evidence type="ECO:0000256" key="4">
    <source>
        <dbReference type="PROSITE-ProRule" id="PRU00335"/>
    </source>
</evidence>
<dbReference type="InterPro" id="IPR001647">
    <property type="entry name" value="HTH_TetR"/>
</dbReference>
<sequence>MRADARRNRERILTTAREAFAEHGVEVPLDDIARRARVGPGTLYRHFPNRDALVEAVYREEIGALSARAYALVEELPPEEALAAWFREQVGWVRDSSGLAMTLKAAIDRDSETFAFCKKQLREAVAALLEPARAAGAVRANLEPSDLLRLGHGVATACEHADGEGIERLLSVVLAGLRP</sequence>
<keyword evidence="2 4" id="KW-0238">DNA-binding</keyword>
<dbReference type="InterPro" id="IPR036271">
    <property type="entry name" value="Tet_transcr_reg_TetR-rel_C_sf"/>
</dbReference>
<dbReference type="PRINTS" id="PR00455">
    <property type="entry name" value="HTHTETR"/>
</dbReference>
<dbReference type="STRING" id="1912961.BU204_04750"/>
<dbReference type="SUPFAM" id="SSF46689">
    <property type="entry name" value="Homeodomain-like"/>
    <property type="match status" value="1"/>
</dbReference>
<dbReference type="InterPro" id="IPR050109">
    <property type="entry name" value="HTH-type_TetR-like_transc_reg"/>
</dbReference>
<keyword evidence="3" id="KW-0804">Transcription</keyword>
<dbReference type="OrthoDB" id="9795011at2"/>
<dbReference type="Pfam" id="PF00440">
    <property type="entry name" value="TetR_N"/>
    <property type="match status" value="1"/>
</dbReference>
<dbReference type="GO" id="GO:0003700">
    <property type="term" value="F:DNA-binding transcription factor activity"/>
    <property type="evidence" value="ECO:0007669"/>
    <property type="project" value="TreeGrafter"/>
</dbReference>
<dbReference type="Pfam" id="PF21597">
    <property type="entry name" value="TetR_C_43"/>
    <property type="match status" value="1"/>
</dbReference>